<comment type="caution">
    <text evidence="3">The sequence shown here is derived from an EMBL/GenBank/DDBJ whole genome shotgun (WGS) entry which is preliminary data.</text>
</comment>
<protein>
    <recommendedName>
        <fullName evidence="4">DUF1003 domain-containing protein</fullName>
    </recommendedName>
</protein>
<feature type="transmembrane region" description="Helical" evidence="2">
    <location>
        <begin position="57"/>
        <end position="75"/>
    </location>
</feature>
<keyword evidence="2" id="KW-1133">Transmembrane helix</keyword>
<feature type="transmembrane region" description="Helical" evidence="2">
    <location>
        <begin position="33"/>
        <end position="51"/>
    </location>
</feature>
<evidence type="ECO:0000256" key="1">
    <source>
        <dbReference type="SAM" id="Coils"/>
    </source>
</evidence>
<proteinExistence type="predicted"/>
<gene>
    <name evidence="3" type="ORF">ACD_49C00042G0004</name>
</gene>
<name>K2AXE7_9BACT</name>
<evidence type="ECO:0008006" key="4">
    <source>
        <dbReference type="Google" id="ProtNLM"/>
    </source>
</evidence>
<dbReference type="AlphaFoldDB" id="K2AXE7"/>
<evidence type="ECO:0000313" key="3">
    <source>
        <dbReference type="EMBL" id="EKD66431.1"/>
    </source>
</evidence>
<feature type="coiled-coil region" evidence="1">
    <location>
        <begin position="79"/>
        <end position="155"/>
    </location>
</feature>
<accession>K2AXE7</accession>
<evidence type="ECO:0000256" key="2">
    <source>
        <dbReference type="SAM" id="Phobius"/>
    </source>
</evidence>
<dbReference type="EMBL" id="AMFJ01021628">
    <property type="protein sequence ID" value="EKD66431.1"/>
    <property type="molecule type" value="Genomic_DNA"/>
</dbReference>
<reference evidence="3" key="1">
    <citation type="journal article" date="2012" name="Science">
        <title>Fermentation, hydrogen, and sulfur metabolism in multiple uncultivated bacterial phyla.</title>
        <authorList>
            <person name="Wrighton K.C."/>
            <person name="Thomas B.C."/>
            <person name="Sharon I."/>
            <person name="Miller C.S."/>
            <person name="Castelle C.J."/>
            <person name="VerBerkmoes N.C."/>
            <person name="Wilkins M.J."/>
            <person name="Hettich R.L."/>
            <person name="Lipton M.S."/>
            <person name="Williams K.H."/>
            <person name="Long P.E."/>
            <person name="Banfield J.F."/>
        </authorList>
    </citation>
    <scope>NUCLEOTIDE SEQUENCE [LARGE SCALE GENOMIC DNA]</scope>
</reference>
<keyword evidence="2" id="KW-0812">Transmembrane</keyword>
<organism evidence="3">
    <name type="scientific">uncultured bacterium</name>
    <name type="common">gcode 4</name>
    <dbReference type="NCBI Taxonomy" id="1234023"/>
    <lineage>
        <taxon>Bacteria</taxon>
        <taxon>environmental samples</taxon>
    </lineage>
</organism>
<keyword evidence="2" id="KW-0472">Membrane</keyword>
<keyword evidence="1" id="KW-0175">Coiled coil</keyword>
<sequence length="157" mass="18616">MWKITKKKASNKNIVKKEFSIVFTNWVWSKSSLMVHTTFFVVCFISVLFWVKLEEMLLILTTVVSLEAIYLAIFIQMTVNRNTLSLKAVEEDIDEIQEDIDEIQEDVDEIQEDVDEITEDNEEEELETDKAIKYIEKIEIQMQNIVKELEELKNYKK</sequence>